<evidence type="ECO:0000313" key="3">
    <source>
        <dbReference type="Proteomes" id="UP000694844"/>
    </source>
</evidence>
<keyword evidence="2" id="KW-0732">Signal</keyword>
<organism evidence="3 4">
    <name type="scientific">Crassostrea virginica</name>
    <name type="common">Eastern oyster</name>
    <dbReference type="NCBI Taxonomy" id="6565"/>
    <lineage>
        <taxon>Eukaryota</taxon>
        <taxon>Metazoa</taxon>
        <taxon>Spiralia</taxon>
        <taxon>Lophotrochozoa</taxon>
        <taxon>Mollusca</taxon>
        <taxon>Bivalvia</taxon>
        <taxon>Autobranchia</taxon>
        <taxon>Pteriomorphia</taxon>
        <taxon>Ostreida</taxon>
        <taxon>Ostreoidea</taxon>
        <taxon>Ostreidae</taxon>
        <taxon>Crassostrea</taxon>
    </lineage>
</organism>
<dbReference type="AlphaFoldDB" id="A0A8B8E8X1"/>
<dbReference type="Proteomes" id="UP000694844">
    <property type="component" value="Chromosome 5"/>
</dbReference>
<keyword evidence="1" id="KW-0472">Membrane</keyword>
<feature type="transmembrane region" description="Helical" evidence="1">
    <location>
        <begin position="187"/>
        <end position="210"/>
    </location>
</feature>
<proteinExistence type="predicted"/>
<dbReference type="OrthoDB" id="6630975at2759"/>
<keyword evidence="1" id="KW-1133">Transmembrane helix</keyword>
<keyword evidence="3" id="KW-1185">Reference proteome</keyword>
<evidence type="ECO:0000256" key="2">
    <source>
        <dbReference type="SAM" id="SignalP"/>
    </source>
</evidence>
<keyword evidence="1" id="KW-0812">Transmembrane</keyword>
<dbReference type="RefSeq" id="XP_022337092.1">
    <property type="nucleotide sequence ID" value="XM_022481384.1"/>
</dbReference>
<name>A0A8B8E8X1_CRAVI</name>
<protein>
    <submittedName>
        <fullName evidence="4">Uncharacterized protein LOC111133218 isoform X4</fullName>
    </submittedName>
</protein>
<feature type="signal peptide" evidence="2">
    <location>
        <begin position="1"/>
        <end position="24"/>
    </location>
</feature>
<evidence type="ECO:0000256" key="1">
    <source>
        <dbReference type="SAM" id="Phobius"/>
    </source>
</evidence>
<dbReference type="GeneID" id="111133218"/>
<reference evidence="4" key="1">
    <citation type="submission" date="2025-08" db="UniProtKB">
        <authorList>
            <consortium name="RefSeq"/>
        </authorList>
    </citation>
    <scope>IDENTIFICATION</scope>
    <source>
        <tissue evidence="4">Whole sample</tissue>
    </source>
</reference>
<evidence type="ECO:0000313" key="4">
    <source>
        <dbReference type="RefSeq" id="XP_022337092.1"/>
    </source>
</evidence>
<gene>
    <name evidence="4" type="primary">LOC111133218</name>
</gene>
<accession>A0A8B8E8X1</accession>
<sequence length="221" mass="25221">MDLHKNILPVLGILLASFFLFCESISKTPNGYTFPVYMTEHCPRNETEFNERSSAINCTRSYSYACFPNEKLTLLLEFCYPNASISIQKDHCAFLSKGKPDLQDYNCKHFTYGCPDSPYEASTTFRYPSCVSLGYGCFIAEPSCENAITPFIKENSTYPIDEKDDENNIPIQQPDQTFSESVEKKEYIWLFTLLGVVIIVFAQLGILLFIKKRNLDLTLQA</sequence>
<feature type="chain" id="PRO_5034224249" evidence="2">
    <location>
        <begin position="25"/>
        <end position="221"/>
    </location>
</feature>